<feature type="region of interest" description="Disordered" evidence="1">
    <location>
        <begin position="20"/>
        <end position="44"/>
    </location>
</feature>
<evidence type="ECO:0000313" key="3">
    <source>
        <dbReference type="EMBL" id="KAK9681267.1"/>
    </source>
</evidence>
<feature type="domain" description="PiggyBac transposable element-derived protein" evidence="2">
    <location>
        <begin position="130"/>
        <end position="237"/>
    </location>
</feature>
<evidence type="ECO:0000256" key="1">
    <source>
        <dbReference type="SAM" id="MobiDB-lite"/>
    </source>
</evidence>
<protein>
    <submittedName>
        <fullName evidence="3">Transposase IS4</fullName>
    </submittedName>
</protein>
<dbReference type="EMBL" id="JASPKY010000829">
    <property type="protein sequence ID" value="KAK9681267.1"/>
    <property type="molecule type" value="Genomic_DNA"/>
</dbReference>
<reference evidence="3 4" key="1">
    <citation type="journal article" date="2024" name="BMC Genomics">
        <title>De novo assembly and annotation of Popillia japonica's genome with initial clues to its potential as an invasive pest.</title>
        <authorList>
            <person name="Cucini C."/>
            <person name="Boschi S."/>
            <person name="Funari R."/>
            <person name="Cardaioli E."/>
            <person name="Iannotti N."/>
            <person name="Marturano G."/>
            <person name="Paoli F."/>
            <person name="Bruttini M."/>
            <person name="Carapelli A."/>
            <person name="Frati F."/>
            <person name="Nardi F."/>
        </authorList>
    </citation>
    <scope>NUCLEOTIDE SEQUENCE [LARGE SCALE GENOMIC DNA]</scope>
    <source>
        <strain evidence="3">DMR45628</strain>
    </source>
</reference>
<keyword evidence="4" id="KW-1185">Reference proteome</keyword>
<evidence type="ECO:0000259" key="2">
    <source>
        <dbReference type="Pfam" id="PF13843"/>
    </source>
</evidence>
<dbReference type="InterPro" id="IPR029526">
    <property type="entry name" value="PGBD"/>
</dbReference>
<dbReference type="PANTHER" id="PTHR46599:SF3">
    <property type="entry name" value="PIGGYBAC TRANSPOSABLE ELEMENT-DERIVED PROTEIN 4"/>
    <property type="match status" value="1"/>
</dbReference>
<gene>
    <name evidence="3" type="ORF">QE152_g38435</name>
</gene>
<proteinExistence type="predicted"/>
<organism evidence="3 4">
    <name type="scientific">Popillia japonica</name>
    <name type="common">Japanese beetle</name>
    <dbReference type="NCBI Taxonomy" id="7064"/>
    <lineage>
        <taxon>Eukaryota</taxon>
        <taxon>Metazoa</taxon>
        <taxon>Ecdysozoa</taxon>
        <taxon>Arthropoda</taxon>
        <taxon>Hexapoda</taxon>
        <taxon>Insecta</taxon>
        <taxon>Pterygota</taxon>
        <taxon>Neoptera</taxon>
        <taxon>Endopterygota</taxon>
        <taxon>Coleoptera</taxon>
        <taxon>Polyphaga</taxon>
        <taxon>Scarabaeiformia</taxon>
        <taxon>Scarabaeidae</taxon>
        <taxon>Rutelinae</taxon>
        <taxon>Popillia</taxon>
    </lineage>
</organism>
<accession>A0AAW1HWQ5</accession>
<dbReference type="Proteomes" id="UP001458880">
    <property type="component" value="Unassembled WGS sequence"/>
</dbReference>
<dbReference type="AlphaFoldDB" id="A0AAW1HWQ5"/>
<dbReference type="PANTHER" id="PTHR46599">
    <property type="entry name" value="PIGGYBAC TRANSPOSABLE ELEMENT-DERIVED PROTEIN 4"/>
    <property type="match status" value="1"/>
</dbReference>
<comment type="caution">
    <text evidence="3">The sequence shown here is derived from an EMBL/GenBank/DDBJ whole genome shotgun (WGS) entry which is preliminary data.</text>
</comment>
<evidence type="ECO:0000313" key="4">
    <source>
        <dbReference type="Proteomes" id="UP001458880"/>
    </source>
</evidence>
<sequence>MRKYKNLYFFHLGFDDASTDEAFSSSDSVKDPEYVPPSSESELDLPTPTAFVENINVGQNATPVVHSPSGIAETMHSDSDCSENEDTVQNLHEQATDGEWSVPLGRQQQFDFAAISGLNEAVLLELVNGTPYDFYCSLIDNKIIDNIVDQTNLYGTQCLTSKADIPKTSRWHKWQPTDNIEIRRFIGLIGYMGLVKMPSIENYWSSSLLYRNGVARNTMSRNRFQLLLHALHFDDNEMGPTAF</sequence>
<dbReference type="Pfam" id="PF13843">
    <property type="entry name" value="DDE_Tnp_1_7"/>
    <property type="match status" value="1"/>
</dbReference>
<name>A0AAW1HWQ5_POPJA</name>